<dbReference type="InterPro" id="IPR027368">
    <property type="entry name" value="MnmE_dom2"/>
</dbReference>
<sequence length="451" mass="48637">MTIYALSTPPGRGAIAIIRLSGSHTLKTVEKLTGKPVPEPRQATLRVLSDPKVGDPIDSGLVLFFQAPHSYTSEDMAELHIHGGVAIVDRILEVLSGLEELRPAEPGEFTRLAVLNGRMDLTQAEAVADMIDAETMAQQKQAFRQMQGALGELYEGWRKKLASSLAHLEADIEFADEDLPGGIGQAVLGEVTLLNDEISAHIRDDRGRTLRHGVEIAIIGAPNVGKSSLLNYLVGREAAIVSARAGTTRDIVEVSLTLGGVPVVLADTAGIREAGDEIEREGVRRALKRASEADIRLHVTAFDTMVHADEIHSGEAHAEEANFQESDIYVANKQDLGATQCPPNIPDGGFFEVSAETGAGMSDLIEALNARIKENFGLAERPALTRTRHRIALQAACVALERGLERAGSDMELELVAEDLRLAMREIGRITGAVDVESLLDIVFRDFCIGK</sequence>
<dbReference type="AlphaFoldDB" id="A0A368E2R9"/>
<dbReference type="GO" id="GO:0046872">
    <property type="term" value="F:metal ion binding"/>
    <property type="evidence" value="ECO:0007669"/>
    <property type="project" value="UniProtKB-KW"/>
</dbReference>
<dbReference type="Gene3D" id="1.20.120.430">
    <property type="entry name" value="tRNA modification GTPase MnmE domain 2"/>
    <property type="match status" value="1"/>
</dbReference>
<dbReference type="Pfam" id="PF10396">
    <property type="entry name" value="TrmE_N"/>
    <property type="match status" value="1"/>
</dbReference>
<evidence type="ECO:0000256" key="8">
    <source>
        <dbReference type="RuleBase" id="RU003313"/>
    </source>
</evidence>
<evidence type="ECO:0000256" key="2">
    <source>
        <dbReference type="ARBA" id="ARBA00022694"/>
    </source>
</evidence>
<comment type="function">
    <text evidence="7">Exhibits a very high intrinsic GTPase hydrolysis rate. Involved in the addition of a carboxymethylaminomethyl (cmnm) group at the wobble position (U34) of certain tRNAs, forming tRNA-cmnm(5)s(2)U34.</text>
</comment>
<reference evidence="10 11" key="1">
    <citation type="journal article" date="2018" name="Microbiome">
        <title>Fine metagenomic profile of the Mediterranean stratified and mixed water columns revealed by assembly and recruitment.</title>
        <authorList>
            <person name="Haro-Moreno J.M."/>
            <person name="Lopez-Perez M."/>
            <person name="De La Torre J.R."/>
            <person name="Picazo A."/>
            <person name="Camacho A."/>
            <person name="Rodriguez-Valera F."/>
        </authorList>
    </citation>
    <scope>NUCLEOTIDE SEQUENCE [LARGE SCALE GENOMIC DNA]</scope>
    <source>
        <strain evidence="10">MED-G55</strain>
    </source>
</reference>
<keyword evidence="2 7" id="KW-0819">tRNA processing</keyword>
<dbReference type="PANTHER" id="PTHR42714:SF2">
    <property type="entry name" value="TRNA MODIFICATION GTPASE GTPBP3, MITOCHONDRIAL"/>
    <property type="match status" value="1"/>
</dbReference>
<comment type="caution">
    <text evidence="10">The sequence shown here is derived from an EMBL/GenBank/DDBJ whole genome shotgun (WGS) entry which is preliminary data.</text>
</comment>
<keyword evidence="7" id="KW-0963">Cytoplasm</keyword>
<dbReference type="SUPFAM" id="SSF116878">
    <property type="entry name" value="TrmE connector domain"/>
    <property type="match status" value="1"/>
</dbReference>
<dbReference type="Gene3D" id="3.30.1360.120">
    <property type="entry name" value="Probable tRNA modification gtpase trme, domain 1"/>
    <property type="match status" value="1"/>
</dbReference>
<dbReference type="Pfam" id="PF01926">
    <property type="entry name" value="MMR_HSR1"/>
    <property type="match status" value="1"/>
</dbReference>
<feature type="binding site" evidence="7">
    <location>
        <position position="227"/>
    </location>
    <ligand>
        <name>Mg(2+)</name>
        <dbReference type="ChEBI" id="CHEBI:18420"/>
    </ligand>
</feature>
<dbReference type="Proteomes" id="UP000252132">
    <property type="component" value="Unassembled WGS sequence"/>
</dbReference>
<dbReference type="InterPro" id="IPR031168">
    <property type="entry name" value="G_TrmE"/>
</dbReference>
<dbReference type="InterPro" id="IPR025867">
    <property type="entry name" value="MnmE_helical"/>
</dbReference>
<dbReference type="GO" id="GO:0005525">
    <property type="term" value="F:GTP binding"/>
    <property type="evidence" value="ECO:0007669"/>
    <property type="project" value="UniProtKB-UniRule"/>
</dbReference>
<dbReference type="Pfam" id="PF12631">
    <property type="entry name" value="MnmE_helical"/>
    <property type="match status" value="1"/>
</dbReference>
<dbReference type="GO" id="GO:0030488">
    <property type="term" value="P:tRNA methylation"/>
    <property type="evidence" value="ECO:0007669"/>
    <property type="project" value="TreeGrafter"/>
</dbReference>
<dbReference type="NCBIfam" id="NF003661">
    <property type="entry name" value="PRK05291.1-3"/>
    <property type="match status" value="1"/>
</dbReference>
<keyword evidence="6 7" id="KW-0342">GTP-binding</keyword>
<organism evidence="10 11">
    <name type="scientific">PS1 clade bacterium</name>
    <dbReference type="NCBI Taxonomy" id="2175152"/>
    <lineage>
        <taxon>Bacteria</taxon>
        <taxon>Pseudomonadati</taxon>
        <taxon>Pseudomonadota</taxon>
        <taxon>Alphaproteobacteria</taxon>
        <taxon>PS1 clade</taxon>
    </lineage>
</organism>
<dbReference type="FunFam" id="3.30.1360.120:FF:000007">
    <property type="entry name" value="tRNA modification GTPase GTPBP3, mitochondrial"/>
    <property type="match status" value="1"/>
</dbReference>
<feature type="binding site" evidence="7">
    <location>
        <position position="78"/>
    </location>
    <ligand>
        <name>(6S)-5-formyl-5,6,7,8-tetrahydrofolate</name>
        <dbReference type="ChEBI" id="CHEBI:57457"/>
    </ligand>
</feature>
<dbReference type="InterPro" id="IPR027266">
    <property type="entry name" value="TrmE/GcvT-like"/>
</dbReference>
<keyword evidence="7" id="KW-0479">Metal-binding</keyword>
<dbReference type="InterPro" id="IPR027417">
    <property type="entry name" value="P-loop_NTPase"/>
</dbReference>
<feature type="binding site" evidence="7">
    <location>
        <begin position="267"/>
        <end position="270"/>
    </location>
    <ligand>
        <name>GTP</name>
        <dbReference type="ChEBI" id="CHEBI:37565"/>
    </ligand>
</feature>
<dbReference type="NCBIfam" id="TIGR00231">
    <property type="entry name" value="small_GTP"/>
    <property type="match status" value="1"/>
</dbReference>
<dbReference type="SUPFAM" id="SSF52540">
    <property type="entry name" value="P-loop containing nucleoside triphosphate hydrolases"/>
    <property type="match status" value="1"/>
</dbReference>
<protein>
    <recommendedName>
        <fullName evidence="7">tRNA modification GTPase MnmE</fullName>
        <ecNumber evidence="7">3.6.-.-</ecNumber>
    </recommendedName>
</protein>
<keyword evidence="7" id="KW-0460">Magnesium</keyword>
<dbReference type="InterPro" id="IPR006073">
    <property type="entry name" value="GTP-bd"/>
</dbReference>
<feature type="binding site" evidence="7">
    <location>
        <position position="19"/>
    </location>
    <ligand>
        <name>(6S)-5-formyl-5,6,7,8-tetrahydrofolate</name>
        <dbReference type="ChEBI" id="CHEBI:57457"/>
    </ligand>
</feature>
<dbReference type="EC" id="3.6.-.-" evidence="7"/>
<keyword evidence="3 7" id="KW-0547">Nucleotide-binding</keyword>
<evidence type="ECO:0000313" key="10">
    <source>
        <dbReference type="EMBL" id="RCL78389.1"/>
    </source>
</evidence>
<dbReference type="Gene3D" id="3.40.50.300">
    <property type="entry name" value="P-loop containing nucleotide triphosphate hydrolases"/>
    <property type="match status" value="1"/>
</dbReference>
<evidence type="ECO:0000256" key="3">
    <source>
        <dbReference type="ARBA" id="ARBA00022741"/>
    </source>
</evidence>
<dbReference type="GO" id="GO:0003924">
    <property type="term" value="F:GTPase activity"/>
    <property type="evidence" value="ECO:0007669"/>
    <property type="project" value="UniProtKB-UniRule"/>
</dbReference>
<keyword evidence="4 7" id="KW-0378">Hydrolase</keyword>
<dbReference type="NCBIfam" id="TIGR00450">
    <property type="entry name" value="mnmE_trmE_thdF"/>
    <property type="match status" value="1"/>
</dbReference>
<dbReference type="PROSITE" id="PS51709">
    <property type="entry name" value="G_TRME"/>
    <property type="match status" value="1"/>
</dbReference>
<keyword evidence="5 7" id="KW-0630">Potassium</keyword>
<comment type="similarity">
    <text evidence="1 7 8">Belongs to the TRAFAC class TrmE-Era-EngA-EngB-Septin-like GTPase superfamily. TrmE GTPase family.</text>
</comment>
<accession>A0A368E2R9</accession>
<dbReference type="GO" id="GO:0005737">
    <property type="term" value="C:cytoplasm"/>
    <property type="evidence" value="ECO:0007669"/>
    <property type="project" value="UniProtKB-SubCell"/>
</dbReference>
<evidence type="ECO:0000256" key="4">
    <source>
        <dbReference type="ARBA" id="ARBA00022801"/>
    </source>
</evidence>
<evidence type="ECO:0000313" key="11">
    <source>
        <dbReference type="Proteomes" id="UP000252132"/>
    </source>
</evidence>
<dbReference type="PANTHER" id="PTHR42714">
    <property type="entry name" value="TRNA MODIFICATION GTPASE GTPBP3"/>
    <property type="match status" value="1"/>
</dbReference>
<feature type="domain" description="TrmE-type G" evidence="9">
    <location>
        <begin position="213"/>
        <end position="373"/>
    </location>
</feature>
<dbReference type="CDD" id="cd14858">
    <property type="entry name" value="TrmE_N"/>
    <property type="match status" value="1"/>
</dbReference>
<comment type="caution">
    <text evidence="7">Lacks conserved residue(s) required for the propagation of feature annotation.</text>
</comment>
<dbReference type="InterPro" id="IPR004520">
    <property type="entry name" value="GTPase_MnmE"/>
</dbReference>
<dbReference type="EMBL" id="QOQF01000001">
    <property type="protein sequence ID" value="RCL78389.1"/>
    <property type="molecule type" value="Genomic_DNA"/>
</dbReference>
<evidence type="ECO:0000259" key="9">
    <source>
        <dbReference type="PROSITE" id="PS51709"/>
    </source>
</evidence>
<evidence type="ECO:0000256" key="7">
    <source>
        <dbReference type="HAMAP-Rule" id="MF_00379"/>
    </source>
</evidence>
<dbReference type="HAMAP" id="MF_00379">
    <property type="entry name" value="GTPase_MnmE"/>
    <property type="match status" value="1"/>
</dbReference>
<evidence type="ECO:0000256" key="5">
    <source>
        <dbReference type="ARBA" id="ARBA00022958"/>
    </source>
</evidence>
<gene>
    <name evidence="7" type="primary">mnmE</name>
    <name evidence="7" type="synonym">trmE</name>
    <name evidence="10" type="ORF">DBW69_00155</name>
</gene>
<proteinExistence type="inferred from homology"/>
<dbReference type="InterPro" id="IPR018948">
    <property type="entry name" value="GTP-bd_TrmE_N"/>
</dbReference>
<comment type="cofactor">
    <cofactor evidence="7">
        <name>K(+)</name>
        <dbReference type="ChEBI" id="CHEBI:29103"/>
    </cofactor>
    <text evidence="7">Binds 1 potassium ion per subunit.</text>
</comment>
<feature type="binding site" evidence="7">
    <location>
        <begin position="223"/>
        <end position="228"/>
    </location>
    <ligand>
        <name>GTP</name>
        <dbReference type="ChEBI" id="CHEBI:37565"/>
    </ligand>
</feature>
<comment type="subcellular location">
    <subcellularLocation>
        <location evidence="7">Cytoplasm</location>
    </subcellularLocation>
</comment>
<comment type="subunit">
    <text evidence="7">Homodimer. Heterotetramer of two MnmE and two MnmG subunits.</text>
</comment>
<dbReference type="GO" id="GO:0002098">
    <property type="term" value="P:tRNA wobble uridine modification"/>
    <property type="evidence" value="ECO:0007669"/>
    <property type="project" value="TreeGrafter"/>
</dbReference>
<name>A0A368E2R9_9PROT</name>
<feature type="binding site" evidence="7">
    <location>
        <position position="118"/>
    </location>
    <ligand>
        <name>(6S)-5-formyl-5,6,7,8-tetrahydrofolate</name>
        <dbReference type="ChEBI" id="CHEBI:57457"/>
    </ligand>
</feature>
<dbReference type="CDD" id="cd04164">
    <property type="entry name" value="trmE"/>
    <property type="match status" value="1"/>
</dbReference>
<evidence type="ECO:0000256" key="6">
    <source>
        <dbReference type="ARBA" id="ARBA00023134"/>
    </source>
</evidence>
<feature type="binding site" evidence="7">
    <location>
        <begin position="242"/>
        <end position="248"/>
    </location>
    <ligand>
        <name>GTP</name>
        <dbReference type="ChEBI" id="CHEBI:37565"/>
    </ligand>
</feature>
<dbReference type="InterPro" id="IPR005225">
    <property type="entry name" value="Small_GTP-bd"/>
</dbReference>
<feature type="binding site" evidence="7">
    <location>
        <position position="451"/>
    </location>
    <ligand>
        <name>(6S)-5-formyl-5,6,7,8-tetrahydrofolate</name>
        <dbReference type="ChEBI" id="CHEBI:57457"/>
    </ligand>
</feature>
<feature type="binding site" evidence="7">
    <location>
        <position position="248"/>
    </location>
    <ligand>
        <name>Mg(2+)</name>
        <dbReference type="ChEBI" id="CHEBI:18420"/>
    </ligand>
</feature>
<evidence type="ECO:0000256" key="1">
    <source>
        <dbReference type="ARBA" id="ARBA00011043"/>
    </source>
</evidence>